<comment type="caution">
    <text evidence="2">The sequence shown here is derived from an EMBL/GenBank/DDBJ whole genome shotgun (WGS) entry which is preliminary data.</text>
</comment>
<dbReference type="EMBL" id="VSSQ01035092">
    <property type="protein sequence ID" value="MPM87224.1"/>
    <property type="molecule type" value="Genomic_DNA"/>
</dbReference>
<dbReference type="Gene3D" id="3.40.630.30">
    <property type="match status" value="1"/>
</dbReference>
<gene>
    <name evidence="2" type="primary">yodP_2</name>
    <name evidence="2" type="ORF">SDC9_134318</name>
</gene>
<dbReference type="AlphaFoldDB" id="A0A645DCV6"/>
<accession>A0A645DCV6</accession>
<dbReference type="EC" id="2.3.1.-" evidence="2"/>
<dbReference type="SUPFAM" id="SSF55729">
    <property type="entry name" value="Acyl-CoA N-acyltransferases (Nat)"/>
    <property type="match status" value="1"/>
</dbReference>
<dbReference type="CDD" id="cd04301">
    <property type="entry name" value="NAT_SF"/>
    <property type="match status" value="1"/>
</dbReference>
<evidence type="ECO:0000259" key="1">
    <source>
        <dbReference type="PROSITE" id="PS51186"/>
    </source>
</evidence>
<organism evidence="2">
    <name type="scientific">bioreactor metagenome</name>
    <dbReference type="NCBI Taxonomy" id="1076179"/>
    <lineage>
        <taxon>unclassified sequences</taxon>
        <taxon>metagenomes</taxon>
        <taxon>ecological metagenomes</taxon>
    </lineage>
</organism>
<dbReference type="PROSITE" id="PS51186">
    <property type="entry name" value="GNAT"/>
    <property type="match status" value="1"/>
</dbReference>
<keyword evidence="2" id="KW-0808">Transferase</keyword>
<protein>
    <submittedName>
        <fullName evidence="2">N-acetyltransferase YodP</fullName>
        <ecNumber evidence="2">2.3.1.-</ecNumber>
    </submittedName>
</protein>
<dbReference type="InterPro" id="IPR016181">
    <property type="entry name" value="Acyl_CoA_acyltransferase"/>
</dbReference>
<dbReference type="GO" id="GO:0008080">
    <property type="term" value="F:N-acetyltransferase activity"/>
    <property type="evidence" value="ECO:0007669"/>
    <property type="project" value="InterPro"/>
</dbReference>
<sequence>MINSCISHDKENNRIYLMKLKPEEVNDITYKLDDLAKIKGYTKIFAKVPSFSKDTFLKENYRIEAKIPKFYKGVEDGLFMAKYLLEERSIESSEKIIEEIINKSKQKSKEYKELRIPKGIFYKKGEEKDAEKIANFYKRIFTTYPFPIDDPSYIVKTMKENIIYHILWKDEEIVSMSSSEIDEKSLNVEMTDFGTIEEFRGNSFANYLLDKMEEDIKSKGFKTAYTIARAVSYGMNITFARSGYIFAGTLIKNTNIAGSIESMNVWYKHLDIEI</sequence>
<dbReference type="Pfam" id="PF00583">
    <property type="entry name" value="Acetyltransf_1"/>
    <property type="match status" value="1"/>
</dbReference>
<keyword evidence="2" id="KW-0012">Acyltransferase</keyword>
<dbReference type="InterPro" id="IPR022525">
    <property type="entry name" value="GNAT_AblB"/>
</dbReference>
<dbReference type="NCBIfam" id="TIGR03827">
    <property type="entry name" value="GNAT_ablB"/>
    <property type="match status" value="1"/>
</dbReference>
<dbReference type="InterPro" id="IPR000182">
    <property type="entry name" value="GNAT_dom"/>
</dbReference>
<proteinExistence type="predicted"/>
<evidence type="ECO:0000313" key="2">
    <source>
        <dbReference type="EMBL" id="MPM87224.1"/>
    </source>
</evidence>
<feature type="domain" description="N-acetyltransferase" evidence="1">
    <location>
        <begin position="120"/>
        <end position="271"/>
    </location>
</feature>
<name>A0A645DCV6_9ZZZZ</name>
<reference evidence="2" key="1">
    <citation type="submission" date="2019-08" db="EMBL/GenBank/DDBJ databases">
        <authorList>
            <person name="Kucharzyk K."/>
            <person name="Murdoch R.W."/>
            <person name="Higgins S."/>
            <person name="Loffler F."/>
        </authorList>
    </citation>
    <scope>NUCLEOTIDE SEQUENCE</scope>
</reference>